<dbReference type="GO" id="GO:0006644">
    <property type="term" value="P:phospholipid metabolic process"/>
    <property type="evidence" value="ECO:0007669"/>
    <property type="project" value="TreeGrafter"/>
</dbReference>
<dbReference type="EMBL" id="FQ312005">
    <property type="protein sequence ID" value="CBW25969.1"/>
    <property type="molecule type" value="Genomic_DNA"/>
</dbReference>
<dbReference type="KEGG" id="bmx:BMS_1088"/>
<evidence type="ECO:0000313" key="4">
    <source>
        <dbReference type="Proteomes" id="UP000008963"/>
    </source>
</evidence>
<protein>
    <submittedName>
        <fullName evidence="3">Exported protein</fullName>
    </submittedName>
</protein>
<dbReference type="eggNOG" id="COG0584">
    <property type="taxonomic scope" value="Bacteria"/>
</dbReference>
<dbReference type="GO" id="GO:0005886">
    <property type="term" value="C:plasma membrane"/>
    <property type="evidence" value="ECO:0007669"/>
    <property type="project" value="TreeGrafter"/>
</dbReference>
<dbReference type="PROSITE" id="PS51704">
    <property type="entry name" value="GP_PDE"/>
    <property type="match status" value="1"/>
</dbReference>
<dbReference type="HOGENOM" id="CLU_1145936_0_0_7"/>
<dbReference type="InterPro" id="IPR030395">
    <property type="entry name" value="GP_PDE_dom"/>
</dbReference>
<feature type="chain" id="PRO_5003154186" evidence="1">
    <location>
        <begin position="18"/>
        <end position="242"/>
    </location>
</feature>
<evidence type="ECO:0000313" key="3">
    <source>
        <dbReference type="EMBL" id="CBW25969.1"/>
    </source>
</evidence>
<dbReference type="GO" id="GO:0006580">
    <property type="term" value="P:ethanolamine metabolic process"/>
    <property type="evidence" value="ECO:0007669"/>
    <property type="project" value="TreeGrafter"/>
</dbReference>
<feature type="signal peptide" evidence="1">
    <location>
        <begin position="1"/>
        <end position="17"/>
    </location>
</feature>
<sequence length="242" mass="28743">MKKVILVFLLLSTNIFAKNLGHRAGGGKKEYYSHLPENSLIALENSLHELQFEEDFLYLEFDIQETKDGEVVVFHDKTIRRMINKKQNKEALDIIAEENDIPYLKRKLNLIRIHDLTYEQLQTLHLTDHPDQKIPTLEEFLELSKDLGLQKPMSVEIKYIYSKNVKERIIRMLKEFREDYMDQADIIFERKYDMPFRVGFLGFRSKFKKTFKDKDNYWCNKIKKAGLYGVFKPGNHINLCDS</sequence>
<name>E1WYC1_HALMS</name>
<feature type="domain" description="GP-PDE" evidence="2">
    <location>
        <begin position="17"/>
        <end position="242"/>
    </location>
</feature>
<dbReference type="STRING" id="862908.BMS_1088"/>
<evidence type="ECO:0000256" key="1">
    <source>
        <dbReference type="SAM" id="SignalP"/>
    </source>
</evidence>
<dbReference type="Gene3D" id="3.20.20.190">
    <property type="entry name" value="Phosphatidylinositol (PI) phosphodiesterase"/>
    <property type="match status" value="1"/>
</dbReference>
<dbReference type="PANTHER" id="PTHR46320">
    <property type="entry name" value="GLYCEROPHOSPHODIESTER PHOSPHODIESTERASE 1"/>
    <property type="match status" value="1"/>
</dbReference>
<dbReference type="GO" id="GO:0070291">
    <property type="term" value="P:N-acylethanolamine metabolic process"/>
    <property type="evidence" value="ECO:0007669"/>
    <property type="project" value="TreeGrafter"/>
</dbReference>
<dbReference type="AlphaFoldDB" id="E1WYC1"/>
<gene>
    <name evidence="3" type="ordered locus">BMS_1088</name>
</gene>
<dbReference type="SUPFAM" id="SSF51695">
    <property type="entry name" value="PLC-like phosphodiesterases"/>
    <property type="match status" value="1"/>
</dbReference>
<dbReference type="Pfam" id="PF03009">
    <property type="entry name" value="GDPD"/>
    <property type="match status" value="1"/>
</dbReference>
<evidence type="ECO:0000259" key="2">
    <source>
        <dbReference type="PROSITE" id="PS51704"/>
    </source>
</evidence>
<organism evidence="3 4">
    <name type="scientific">Halobacteriovorax marinus (strain ATCC BAA-682 / DSM 15412 / SJ)</name>
    <name type="common">Bacteriovorax marinus</name>
    <dbReference type="NCBI Taxonomy" id="862908"/>
    <lineage>
        <taxon>Bacteria</taxon>
        <taxon>Pseudomonadati</taxon>
        <taxon>Bdellovibrionota</taxon>
        <taxon>Bacteriovoracia</taxon>
        <taxon>Bacteriovoracales</taxon>
        <taxon>Halobacteriovoraceae</taxon>
        <taxon>Halobacteriovorax</taxon>
    </lineage>
</organism>
<dbReference type="Proteomes" id="UP000008963">
    <property type="component" value="Chromosome"/>
</dbReference>
<reference evidence="4" key="1">
    <citation type="journal article" date="2013" name="ISME J.">
        <title>A small predatory core genome in the divergent marine Bacteriovorax marinus SJ and the terrestrial Bdellovibrio bacteriovorus.</title>
        <authorList>
            <person name="Crossman L.C."/>
            <person name="Chen H."/>
            <person name="Cerdeno-Tarraga A.M."/>
            <person name="Brooks K."/>
            <person name="Quail M.A."/>
            <person name="Pineiro S.A."/>
            <person name="Hobley L."/>
            <person name="Sockett R.E."/>
            <person name="Bentley S.D."/>
            <person name="Parkhill J."/>
            <person name="Williams H.N."/>
            <person name="Stine O.C."/>
        </authorList>
    </citation>
    <scope>NUCLEOTIDE SEQUENCE [LARGE SCALE GENOMIC DNA]</scope>
    <source>
        <strain evidence="4">ATCC BAA-682 / DSM 15412 / SJ</strain>
    </source>
</reference>
<dbReference type="OrthoDB" id="9787897at2"/>
<dbReference type="RefSeq" id="WP_014243753.1">
    <property type="nucleotide sequence ID" value="NC_016620.1"/>
</dbReference>
<keyword evidence="1" id="KW-0732">Signal</keyword>
<dbReference type="PATRIC" id="fig|862908.3.peg.1036"/>
<keyword evidence="4" id="KW-1185">Reference proteome</keyword>
<dbReference type="PANTHER" id="PTHR46320:SF1">
    <property type="entry name" value="GLYCEROPHOSPHODIESTER PHOSPHODIESTERASE 1"/>
    <property type="match status" value="1"/>
</dbReference>
<dbReference type="InterPro" id="IPR017946">
    <property type="entry name" value="PLC-like_Pdiesterase_TIM-brl"/>
</dbReference>
<dbReference type="GO" id="GO:0008889">
    <property type="term" value="F:glycerophosphodiester phosphodiesterase activity"/>
    <property type="evidence" value="ECO:0007669"/>
    <property type="project" value="TreeGrafter"/>
</dbReference>
<proteinExistence type="predicted"/>
<accession>E1WYC1</accession>